<evidence type="ECO:0000256" key="2">
    <source>
        <dbReference type="ARBA" id="ARBA00009477"/>
    </source>
</evidence>
<dbReference type="InterPro" id="IPR006143">
    <property type="entry name" value="RND_pump_MFP"/>
</dbReference>
<keyword evidence="5" id="KW-0997">Cell inner membrane</keyword>
<dbReference type="InterPro" id="IPR058624">
    <property type="entry name" value="MdtA-like_HH"/>
</dbReference>
<evidence type="ECO:0000259" key="9">
    <source>
        <dbReference type="Pfam" id="PF25917"/>
    </source>
</evidence>
<dbReference type="GO" id="GO:1990281">
    <property type="term" value="C:efflux pump complex"/>
    <property type="evidence" value="ECO:0007669"/>
    <property type="project" value="TreeGrafter"/>
</dbReference>
<dbReference type="NCBIfam" id="TIGR01730">
    <property type="entry name" value="RND_mfp"/>
    <property type="match status" value="1"/>
</dbReference>
<dbReference type="SUPFAM" id="SSF111369">
    <property type="entry name" value="HlyD-like secretion proteins"/>
    <property type="match status" value="1"/>
</dbReference>
<dbReference type="RefSeq" id="WP_311786544.1">
    <property type="nucleotide sequence ID" value="NZ_JALDYY010000005.1"/>
</dbReference>
<dbReference type="Pfam" id="PF25944">
    <property type="entry name" value="Beta-barrel_RND"/>
    <property type="match status" value="1"/>
</dbReference>
<dbReference type="InterPro" id="IPR058625">
    <property type="entry name" value="MdtA-like_BSH"/>
</dbReference>
<dbReference type="Gene3D" id="2.40.50.100">
    <property type="match status" value="1"/>
</dbReference>
<dbReference type="FunFam" id="2.40.420.20:FF:000001">
    <property type="entry name" value="Efflux RND transporter periplasmic adaptor subunit"/>
    <property type="match status" value="1"/>
</dbReference>
<dbReference type="Pfam" id="PF25876">
    <property type="entry name" value="HH_MFP_RND"/>
    <property type="match status" value="1"/>
</dbReference>
<dbReference type="Gene3D" id="2.40.420.20">
    <property type="match status" value="1"/>
</dbReference>
<proteinExistence type="inferred from homology"/>
<keyword evidence="13" id="KW-1185">Reference proteome</keyword>
<protein>
    <submittedName>
        <fullName evidence="12">Efflux RND transporter periplasmic adaptor subunit</fullName>
    </submittedName>
</protein>
<evidence type="ECO:0000256" key="4">
    <source>
        <dbReference type="ARBA" id="ARBA00022475"/>
    </source>
</evidence>
<comment type="similarity">
    <text evidence="2">Belongs to the membrane fusion protein (MFP) (TC 8.A.1) family.</text>
</comment>
<dbReference type="AlphaFoldDB" id="A0AAE3QB39"/>
<keyword evidence="7" id="KW-1133">Transmembrane helix</keyword>
<feature type="domain" description="Multidrug resistance protein MdtA-like beta-barrel" evidence="10">
    <location>
        <begin position="228"/>
        <end position="310"/>
    </location>
</feature>
<sequence length="397" mass="42279">MTSTPLSKENEEQRSFRRWVLPTLALLAAALAGGVWIKVQHDAVSDRPNAAPPAVPVQVSTARQDSIPVYLDGLGTVQAFNTVTIKTQVDGPIESILFTEGQMVKKGDLLAVIDPRPFKAALEQAAAKLEQDQASLENAQYLLTKDQQLATQKITTAEQVETQQTLVASIQAQIAQDQAARDLASVQLSYTELRAPIDGRTGFRLVDVGNQVHTTDTNGIVTITQTRPISVVSTQSENDLPAIRAAIKAGPVEVSALTGDGNVALATGTLTLIDNQIDQSSGTARLKSTFPNADEALWPGQFVEIRIRQTVLDNAINVPSPALQRGPNGFFVYVVNSDDTVSVRPVTPGPIDGGRAVISSGLKVGERVVTSGQYRLATGSKISVQDPTATPNSVSKD</sequence>
<keyword evidence="7" id="KW-0812">Transmembrane</keyword>
<accession>A0AAE3QB39</accession>
<evidence type="ECO:0000256" key="1">
    <source>
        <dbReference type="ARBA" id="ARBA00004236"/>
    </source>
</evidence>
<organism evidence="12 13">
    <name type="scientific">Ferirhizobium litorale</name>
    <dbReference type="NCBI Taxonomy" id="2927786"/>
    <lineage>
        <taxon>Bacteria</taxon>
        <taxon>Pseudomonadati</taxon>
        <taxon>Pseudomonadota</taxon>
        <taxon>Alphaproteobacteria</taxon>
        <taxon>Hyphomicrobiales</taxon>
        <taxon>Rhizobiaceae</taxon>
        <taxon>Ferirhizobium</taxon>
    </lineage>
</organism>
<keyword evidence="3" id="KW-0813">Transport</keyword>
<evidence type="ECO:0000256" key="6">
    <source>
        <dbReference type="ARBA" id="ARBA00023136"/>
    </source>
</evidence>
<dbReference type="InterPro" id="IPR058626">
    <property type="entry name" value="MdtA-like_b-barrel"/>
</dbReference>
<feature type="domain" description="Multidrug resistance protein MdtA-like barrel-sandwich hybrid" evidence="9">
    <location>
        <begin position="81"/>
        <end position="224"/>
    </location>
</feature>
<feature type="transmembrane region" description="Helical" evidence="7">
    <location>
        <begin position="20"/>
        <end position="39"/>
    </location>
</feature>
<gene>
    <name evidence="12" type="ORF">MRS75_10510</name>
</gene>
<feature type="domain" description="Multidrug resistance protein MdtA-like C-terminal permuted SH3" evidence="11">
    <location>
        <begin position="314"/>
        <end position="372"/>
    </location>
</feature>
<reference evidence="12" key="1">
    <citation type="submission" date="2022-03" db="EMBL/GenBank/DDBJ databases">
        <title>Fererhizobium litorale gen. nov., sp. nov., isolated from sandy sediments of the Sea of Japan seashore.</title>
        <authorList>
            <person name="Romanenko L."/>
            <person name="Kurilenko V."/>
            <person name="Otstavnykh N."/>
            <person name="Svetashev V."/>
            <person name="Tekutyeva L."/>
            <person name="Isaeva M."/>
            <person name="Mikhailov V."/>
        </authorList>
    </citation>
    <scope>NUCLEOTIDE SEQUENCE</scope>
    <source>
        <strain evidence="12">KMM 9576</strain>
    </source>
</reference>
<evidence type="ECO:0000256" key="7">
    <source>
        <dbReference type="SAM" id="Phobius"/>
    </source>
</evidence>
<evidence type="ECO:0000313" key="12">
    <source>
        <dbReference type="EMBL" id="MDI7922517.1"/>
    </source>
</evidence>
<evidence type="ECO:0000259" key="8">
    <source>
        <dbReference type="Pfam" id="PF25876"/>
    </source>
</evidence>
<evidence type="ECO:0000256" key="5">
    <source>
        <dbReference type="ARBA" id="ARBA00022519"/>
    </source>
</evidence>
<evidence type="ECO:0000256" key="3">
    <source>
        <dbReference type="ARBA" id="ARBA00022448"/>
    </source>
</evidence>
<dbReference type="EMBL" id="JALDYZ010000004">
    <property type="protein sequence ID" value="MDI7922517.1"/>
    <property type="molecule type" value="Genomic_DNA"/>
</dbReference>
<feature type="domain" description="Multidrug resistance protein MdtA-like alpha-helical hairpin" evidence="8">
    <location>
        <begin position="122"/>
        <end position="191"/>
    </location>
</feature>
<evidence type="ECO:0000259" key="11">
    <source>
        <dbReference type="Pfam" id="PF25967"/>
    </source>
</evidence>
<dbReference type="Gene3D" id="2.40.30.170">
    <property type="match status" value="1"/>
</dbReference>
<dbReference type="Proteomes" id="UP001161580">
    <property type="component" value="Unassembled WGS sequence"/>
</dbReference>
<dbReference type="GO" id="GO:0015562">
    <property type="term" value="F:efflux transmembrane transporter activity"/>
    <property type="evidence" value="ECO:0007669"/>
    <property type="project" value="TreeGrafter"/>
</dbReference>
<dbReference type="InterPro" id="IPR058627">
    <property type="entry name" value="MdtA-like_C"/>
</dbReference>
<evidence type="ECO:0000313" key="13">
    <source>
        <dbReference type="Proteomes" id="UP001161580"/>
    </source>
</evidence>
<dbReference type="Pfam" id="PF25917">
    <property type="entry name" value="BSH_RND"/>
    <property type="match status" value="1"/>
</dbReference>
<dbReference type="GO" id="GO:0030313">
    <property type="term" value="C:cell envelope"/>
    <property type="evidence" value="ECO:0007669"/>
    <property type="project" value="UniProtKB-SubCell"/>
</dbReference>
<comment type="subcellular location">
    <subcellularLocation>
        <location evidence="1">Cell membrane</location>
    </subcellularLocation>
</comment>
<dbReference type="Pfam" id="PF25967">
    <property type="entry name" value="RND-MFP_C"/>
    <property type="match status" value="1"/>
</dbReference>
<dbReference type="PANTHER" id="PTHR30469:SF12">
    <property type="entry name" value="MULTIDRUG RESISTANCE PROTEIN MDTA"/>
    <property type="match status" value="1"/>
</dbReference>
<name>A0AAE3QB39_9HYPH</name>
<evidence type="ECO:0000259" key="10">
    <source>
        <dbReference type="Pfam" id="PF25944"/>
    </source>
</evidence>
<comment type="caution">
    <text evidence="12">The sequence shown here is derived from an EMBL/GenBank/DDBJ whole genome shotgun (WGS) entry which is preliminary data.</text>
</comment>
<keyword evidence="4" id="KW-1003">Cell membrane</keyword>
<keyword evidence="6 7" id="KW-0472">Membrane</keyword>
<dbReference type="Gene3D" id="1.10.287.470">
    <property type="entry name" value="Helix hairpin bin"/>
    <property type="match status" value="1"/>
</dbReference>
<dbReference type="PANTHER" id="PTHR30469">
    <property type="entry name" value="MULTIDRUG RESISTANCE PROTEIN MDTA"/>
    <property type="match status" value="1"/>
</dbReference>